<accession>A0A0D3JDS8</accession>
<feature type="domain" description="Gfo/Idh/MocA-like oxidoreductase N-terminal" evidence="1">
    <location>
        <begin position="7"/>
        <end position="103"/>
    </location>
</feature>
<dbReference type="Pfam" id="PF01408">
    <property type="entry name" value="GFO_IDH_MocA"/>
    <property type="match status" value="1"/>
</dbReference>
<dbReference type="HOGENOM" id="CLU_023194_1_3_1"/>
<proteinExistence type="predicted"/>
<evidence type="ECO:0000313" key="2">
    <source>
        <dbReference type="EnsemblProtists" id="EOD21663"/>
    </source>
</evidence>
<dbReference type="SUPFAM" id="SSF51735">
    <property type="entry name" value="NAD(P)-binding Rossmann-fold domains"/>
    <property type="match status" value="1"/>
</dbReference>
<dbReference type="GeneID" id="17267170"/>
<dbReference type="InterPro" id="IPR051450">
    <property type="entry name" value="Gfo/Idh/MocA_Oxidoreductases"/>
</dbReference>
<dbReference type="eggNOG" id="ENOG502RYP6">
    <property type="taxonomic scope" value="Eukaryota"/>
</dbReference>
<dbReference type="PANTHER" id="PTHR43377">
    <property type="entry name" value="BILIVERDIN REDUCTASE A"/>
    <property type="match status" value="1"/>
</dbReference>
<evidence type="ECO:0000259" key="1">
    <source>
        <dbReference type="Pfam" id="PF01408"/>
    </source>
</evidence>
<sequence>MSQRKARIAVLGAGWWSQGWHLPHLSRHSEAEIVAIVEPNPHPRSAINELESTAALGERYGCPVFSSLADALASPLRLDGLLVCTSHASHFELGIAGLRAGLHGLAFLINNTANYRAQSRAAAALVRERRRVGRVQHVQCCMHSALLWLFDDPSNEGWTRSTGRMSGNGFGWGQLSHLLAFVFHAAGGQLGKYVSARFFGDEAPPDTAPPSGLNPHWIRDSGGMVWYQGMAVYEGLSRRAGGLDADDEAAGSARRAGTGPESLCSFVDACLGREHYVGAGAEVGLAVVRAIDAMYRSARSGRLEACAPGEGAGIVGVFGVEADKWV</sequence>
<reference evidence="3" key="1">
    <citation type="journal article" date="2013" name="Nature">
        <title>Pan genome of the phytoplankton Emiliania underpins its global distribution.</title>
        <authorList>
            <person name="Read B.A."/>
            <person name="Kegel J."/>
            <person name="Klute M.J."/>
            <person name="Kuo A."/>
            <person name="Lefebvre S.C."/>
            <person name="Maumus F."/>
            <person name="Mayer C."/>
            <person name="Miller J."/>
            <person name="Monier A."/>
            <person name="Salamov A."/>
            <person name="Young J."/>
            <person name="Aguilar M."/>
            <person name="Claverie J.M."/>
            <person name="Frickenhaus S."/>
            <person name="Gonzalez K."/>
            <person name="Herman E.K."/>
            <person name="Lin Y.C."/>
            <person name="Napier J."/>
            <person name="Ogata H."/>
            <person name="Sarno A.F."/>
            <person name="Shmutz J."/>
            <person name="Schroeder D."/>
            <person name="de Vargas C."/>
            <person name="Verret F."/>
            <person name="von Dassow P."/>
            <person name="Valentin K."/>
            <person name="Van de Peer Y."/>
            <person name="Wheeler G."/>
            <person name="Dacks J.B."/>
            <person name="Delwiche C.F."/>
            <person name="Dyhrman S.T."/>
            <person name="Glockner G."/>
            <person name="John U."/>
            <person name="Richards T."/>
            <person name="Worden A.Z."/>
            <person name="Zhang X."/>
            <person name="Grigoriev I.V."/>
            <person name="Allen A.E."/>
            <person name="Bidle K."/>
            <person name="Borodovsky M."/>
            <person name="Bowler C."/>
            <person name="Brownlee C."/>
            <person name="Cock J.M."/>
            <person name="Elias M."/>
            <person name="Gladyshev V.N."/>
            <person name="Groth M."/>
            <person name="Guda C."/>
            <person name="Hadaegh A."/>
            <person name="Iglesias-Rodriguez M.D."/>
            <person name="Jenkins J."/>
            <person name="Jones B.M."/>
            <person name="Lawson T."/>
            <person name="Leese F."/>
            <person name="Lindquist E."/>
            <person name="Lobanov A."/>
            <person name="Lomsadze A."/>
            <person name="Malik S.B."/>
            <person name="Marsh M.E."/>
            <person name="Mackinder L."/>
            <person name="Mock T."/>
            <person name="Mueller-Roeber B."/>
            <person name="Pagarete A."/>
            <person name="Parker M."/>
            <person name="Probert I."/>
            <person name="Quesneville H."/>
            <person name="Raines C."/>
            <person name="Rensing S.A."/>
            <person name="Riano-Pachon D.M."/>
            <person name="Richier S."/>
            <person name="Rokitta S."/>
            <person name="Shiraiwa Y."/>
            <person name="Soanes D.M."/>
            <person name="van der Giezen M."/>
            <person name="Wahlund T.M."/>
            <person name="Williams B."/>
            <person name="Wilson W."/>
            <person name="Wolfe G."/>
            <person name="Wurch L.L."/>
        </authorList>
    </citation>
    <scope>NUCLEOTIDE SEQUENCE</scope>
</reference>
<dbReference type="InterPro" id="IPR036291">
    <property type="entry name" value="NAD(P)-bd_dom_sf"/>
</dbReference>
<dbReference type="GO" id="GO:0000166">
    <property type="term" value="F:nucleotide binding"/>
    <property type="evidence" value="ECO:0007669"/>
    <property type="project" value="InterPro"/>
</dbReference>
<reference evidence="2" key="2">
    <citation type="submission" date="2024-10" db="UniProtKB">
        <authorList>
            <consortium name="EnsemblProtists"/>
        </authorList>
    </citation>
    <scope>IDENTIFICATION</scope>
</reference>
<dbReference type="Proteomes" id="UP000013827">
    <property type="component" value="Unassembled WGS sequence"/>
</dbReference>
<dbReference type="KEGG" id="ehx:EMIHUDRAFT_450792"/>
<dbReference type="Gene3D" id="3.40.50.720">
    <property type="entry name" value="NAD(P)-binding Rossmann-like Domain"/>
    <property type="match status" value="1"/>
</dbReference>
<evidence type="ECO:0000313" key="3">
    <source>
        <dbReference type="Proteomes" id="UP000013827"/>
    </source>
</evidence>
<dbReference type="InterPro" id="IPR000683">
    <property type="entry name" value="Gfo/Idh/MocA-like_OxRdtase_N"/>
</dbReference>
<dbReference type="EnsemblProtists" id="EOD21663">
    <property type="protein sequence ID" value="EOD21663"/>
    <property type="gene ID" value="EMIHUDRAFT_450792"/>
</dbReference>
<dbReference type="RefSeq" id="XP_005774092.1">
    <property type="nucleotide sequence ID" value="XM_005774035.1"/>
</dbReference>
<dbReference type="AlphaFoldDB" id="A0A0D3JDS8"/>
<keyword evidence="3" id="KW-1185">Reference proteome</keyword>
<organism evidence="2 3">
    <name type="scientific">Emiliania huxleyi (strain CCMP1516)</name>
    <dbReference type="NCBI Taxonomy" id="280463"/>
    <lineage>
        <taxon>Eukaryota</taxon>
        <taxon>Haptista</taxon>
        <taxon>Haptophyta</taxon>
        <taxon>Prymnesiophyceae</taxon>
        <taxon>Isochrysidales</taxon>
        <taxon>Noelaerhabdaceae</taxon>
        <taxon>Emiliania</taxon>
    </lineage>
</organism>
<dbReference type="PaxDb" id="2903-EOD21663"/>
<dbReference type="PANTHER" id="PTHR43377:SF1">
    <property type="entry name" value="BILIVERDIN REDUCTASE A"/>
    <property type="match status" value="1"/>
</dbReference>
<protein>
    <recommendedName>
        <fullName evidence="1">Gfo/Idh/MocA-like oxidoreductase N-terminal domain-containing protein</fullName>
    </recommendedName>
</protein>
<name>A0A0D3JDS8_EMIH1</name>